<feature type="domain" description="F-BAR" evidence="8">
    <location>
        <begin position="4"/>
        <end position="267"/>
    </location>
</feature>
<dbReference type="SMART" id="SM00326">
    <property type="entry name" value="SH3"/>
    <property type="match status" value="1"/>
</dbReference>
<dbReference type="PANTHER" id="PTHR15735">
    <property type="entry name" value="FCH AND DOUBLE SH3 DOMAINS PROTEIN"/>
    <property type="match status" value="1"/>
</dbReference>
<evidence type="ECO:0000256" key="3">
    <source>
        <dbReference type="PROSITE-ProRule" id="PRU00192"/>
    </source>
</evidence>
<dbReference type="SUPFAM" id="SSF103657">
    <property type="entry name" value="BAR/IMD domain-like"/>
    <property type="match status" value="1"/>
</dbReference>
<evidence type="ECO:0000259" key="8">
    <source>
        <dbReference type="PROSITE" id="PS51741"/>
    </source>
</evidence>
<accession>A0A816QKI8</accession>
<evidence type="ECO:0000313" key="14">
    <source>
        <dbReference type="Proteomes" id="UP000663824"/>
    </source>
</evidence>
<dbReference type="Proteomes" id="UP000663834">
    <property type="component" value="Unassembled WGS sequence"/>
</dbReference>
<feature type="coiled-coil region" evidence="5">
    <location>
        <begin position="400"/>
        <end position="474"/>
    </location>
</feature>
<evidence type="ECO:0000256" key="6">
    <source>
        <dbReference type="SAM" id="MobiDB-lite"/>
    </source>
</evidence>
<reference evidence="11" key="1">
    <citation type="submission" date="2021-02" db="EMBL/GenBank/DDBJ databases">
        <authorList>
            <person name="Nowell W R."/>
        </authorList>
    </citation>
    <scope>NUCLEOTIDE SEQUENCE</scope>
</reference>
<dbReference type="InterPro" id="IPR027267">
    <property type="entry name" value="AH/BAR_dom_sf"/>
</dbReference>
<dbReference type="EMBL" id="CAJNRE010006992">
    <property type="protein sequence ID" value="CAF2061078.1"/>
    <property type="molecule type" value="Genomic_DNA"/>
</dbReference>
<comment type="caution">
    <text evidence="11">The sequence shown here is derived from an EMBL/GenBank/DDBJ whole genome shotgun (WGS) entry which is preliminary data.</text>
</comment>
<evidence type="ECO:0008006" key="15">
    <source>
        <dbReference type="Google" id="ProtNLM"/>
    </source>
</evidence>
<evidence type="ECO:0000313" key="10">
    <source>
        <dbReference type="EMBL" id="CAF1683471.1"/>
    </source>
</evidence>
<organism evidence="11 14">
    <name type="scientific">Rotaria magnacalcarata</name>
    <dbReference type="NCBI Taxonomy" id="392030"/>
    <lineage>
        <taxon>Eukaryota</taxon>
        <taxon>Metazoa</taxon>
        <taxon>Spiralia</taxon>
        <taxon>Gnathifera</taxon>
        <taxon>Rotifera</taxon>
        <taxon>Eurotatoria</taxon>
        <taxon>Bdelloidea</taxon>
        <taxon>Philodinida</taxon>
        <taxon>Philodinidae</taxon>
        <taxon>Rotaria</taxon>
    </lineage>
</organism>
<evidence type="ECO:0000313" key="13">
    <source>
        <dbReference type="EMBL" id="CAF3780797.1"/>
    </source>
</evidence>
<dbReference type="SUPFAM" id="SSF50044">
    <property type="entry name" value="SH3-domain"/>
    <property type="match status" value="1"/>
</dbReference>
<keyword evidence="1 3" id="KW-0728">SH3 domain</keyword>
<dbReference type="OrthoDB" id="8783038at2759"/>
<dbReference type="PANTHER" id="PTHR15735:SF12">
    <property type="entry name" value="CDC42-INTERACTING PROTEIN 4, ISOFORM B"/>
    <property type="match status" value="1"/>
</dbReference>
<dbReference type="Proteomes" id="UP000663855">
    <property type="component" value="Unassembled WGS sequence"/>
</dbReference>
<dbReference type="EMBL" id="CAJOBJ010000003">
    <property type="protein sequence ID" value="CAF3780797.1"/>
    <property type="molecule type" value="Genomic_DNA"/>
</dbReference>
<dbReference type="EMBL" id="CAJNOW010021253">
    <property type="protein sequence ID" value="CAF1683471.1"/>
    <property type="molecule type" value="Genomic_DNA"/>
</dbReference>
<evidence type="ECO:0000259" key="7">
    <source>
        <dbReference type="PROSITE" id="PS50002"/>
    </source>
</evidence>
<proteinExistence type="predicted"/>
<evidence type="ECO:0000256" key="4">
    <source>
        <dbReference type="PROSITE-ProRule" id="PRU01077"/>
    </source>
</evidence>
<dbReference type="Gene3D" id="6.10.140.470">
    <property type="match status" value="1"/>
</dbReference>
<dbReference type="Proteomes" id="UP000681967">
    <property type="component" value="Unassembled WGS sequence"/>
</dbReference>
<dbReference type="Pfam" id="PF00611">
    <property type="entry name" value="FCH"/>
    <property type="match status" value="1"/>
</dbReference>
<dbReference type="Proteomes" id="UP000681720">
    <property type="component" value="Unassembled WGS sequence"/>
</dbReference>
<dbReference type="InterPro" id="IPR001060">
    <property type="entry name" value="FCH_dom"/>
</dbReference>
<protein>
    <recommendedName>
        <fullName evidence="15">Formin-binding protein 1-like protein</fullName>
    </recommendedName>
</protein>
<dbReference type="SMART" id="SM00055">
    <property type="entry name" value="FCH"/>
    <property type="match status" value="1"/>
</dbReference>
<name>A0A816QKI8_9BILA</name>
<dbReference type="InterPro" id="IPR036028">
    <property type="entry name" value="SH3-like_dom_sf"/>
</dbReference>
<dbReference type="Gene3D" id="1.20.1270.60">
    <property type="entry name" value="Arfaptin homology (AH) domain/BAR domain"/>
    <property type="match status" value="1"/>
</dbReference>
<feature type="region of interest" description="Disordered" evidence="6">
    <location>
        <begin position="570"/>
        <end position="598"/>
    </location>
</feature>
<dbReference type="Pfam" id="PF25610">
    <property type="entry name" value="HR1_TOCA"/>
    <property type="match status" value="1"/>
</dbReference>
<dbReference type="InterPro" id="IPR057870">
    <property type="entry name" value="HR1_TOCA"/>
</dbReference>
<evidence type="ECO:0000256" key="2">
    <source>
        <dbReference type="ARBA" id="ARBA00023054"/>
    </source>
</evidence>
<keyword evidence="2 4" id="KW-0175">Coiled coil</keyword>
<dbReference type="Proteomes" id="UP000663824">
    <property type="component" value="Unassembled WGS sequence"/>
</dbReference>
<dbReference type="CDD" id="cd11911">
    <property type="entry name" value="SH3_CIP4-like"/>
    <property type="match status" value="1"/>
</dbReference>
<evidence type="ECO:0000313" key="12">
    <source>
        <dbReference type="EMBL" id="CAF3745894.1"/>
    </source>
</evidence>
<dbReference type="PROSITE" id="PS51741">
    <property type="entry name" value="F_BAR"/>
    <property type="match status" value="1"/>
</dbReference>
<evidence type="ECO:0000313" key="9">
    <source>
        <dbReference type="EMBL" id="CAF0975415.1"/>
    </source>
</evidence>
<gene>
    <name evidence="12" type="ORF">BYL167_LOCUS62</name>
    <name evidence="9" type="ORF">CJN711_LOCUS1085</name>
    <name evidence="13" type="ORF">GIL414_LOCUS44</name>
    <name evidence="10" type="ORF">KQP761_LOCUS37538</name>
    <name evidence="11" type="ORF">MBJ925_LOCUS14915</name>
</gene>
<dbReference type="AlphaFoldDB" id="A0A816QKI8"/>
<evidence type="ECO:0000256" key="5">
    <source>
        <dbReference type="SAM" id="Coils"/>
    </source>
</evidence>
<feature type="coiled-coil region" evidence="5">
    <location>
        <begin position="80"/>
        <end position="129"/>
    </location>
</feature>
<dbReference type="InterPro" id="IPR001452">
    <property type="entry name" value="SH3_domain"/>
</dbReference>
<dbReference type="PROSITE" id="PS50002">
    <property type="entry name" value="SH3"/>
    <property type="match status" value="1"/>
</dbReference>
<evidence type="ECO:0000256" key="1">
    <source>
        <dbReference type="ARBA" id="ARBA00022443"/>
    </source>
</evidence>
<dbReference type="Gene3D" id="2.30.30.40">
    <property type="entry name" value="SH3 Domains"/>
    <property type="match status" value="1"/>
</dbReference>
<sequence length="680" mass="78286">MINRSWGIELWDQFDNVSKYTEKSIQFCEKYESFLKDRSTIEDDYARALKKLTKTYTPKSKEHEEFYNKYSYAVAFCSTLKELHDLASQHEIIAENLRENTVKQIQITIKECREQRKKYLDDYNKVKRQLDKQYDLLTKSLRKYEECFESARRAKEGYDKAHEDLDLSRAQLEKSRDLMTSKSKLCDDAHATYSSQVSMYNDIQRLFYEQQLPSILSDLQQLDGKRSDELKNIYFHFIQSHAEVLPRIKRCLDEMTIQTEQLNPYSDAQIVIDEYKSGYGIPIDEKVVDLNTDDLPSTIYNGQDQPIYNELYRSNTLRSTNSDSSHPNGTATIYAPSSHVNRAQTLIRTSRMNAKKTSGAASTIRKIFGTSAQRKSSNSSNVSMVKINAPFSSLPPAQRLRKFQEQILNCKNELEKKQKAREGLAKMKLVFQENPKFGDEQNVKQQITTIDENIEKLLAEIRRFESYIAEIERARISTSSDFDLSLRSHSIYGSDLSIGTHNISSSSQNRSSLYLPQHHLKFMNINRRWSTTVCPPDILEHNRNNIYDQPSEFHCLPSITSMTIHQTDGTGDEVNGSFEDEDEDIDRHESPYHEPSNQENCSKAYALYDFTGHGVNGCEYVNSATIHVGELVEILEDDHGDGWTRIKKSDGSAGFVPSSYIRVDSQMPSTSSPKIESGRF</sequence>
<dbReference type="EMBL" id="CAJOBH010000004">
    <property type="protein sequence ID" value="CAF3745894.1"/>
    <property type="molecule type" value="Genomic_DNA"/>
</dbReference>
<dbReference type="EMBL" id="CAJNOV010000076">
    <property type="protein sequence ID" value="CAF0975415.1"/>
    <property type="molecule type" value="Genomic_DNA"/>
</dbReference>
<feature type="domain" description="SH3" evidence="7">
    <location>
        <begin position="599"/>
        <end position="666"/>
    </location>
</feature>
<evidence type="ECO:0000313" key="11">
    <source>
        <dbReference type="EMBL" id="CAF2061078.1"/>
    </source>
</evidence>
<dbReference type="InterPro" id="IPR031160">
    <property type="entry name" value="F_BAR_dom"/>
</dbReference>